<keyword evidence="1" id="KW-1133">Transmembrane helix</keyword>
<evidence type="ECO:0000313" key="3">
    <source>
        <dbReference type="Proteomes" id="UP000636800"/>
    </source>
</evidence>
<proteinExistence type="predicted"/>
<dbReference type="EMBL" id="JADCNL010000001">
    <property type="protein sequence ID" value="KAG0498003.1"/>
    <property type="molecule type" value="Genomic_DNA"/>
</dbReference>
<dbReference type="Proteomes" id="UP000636800">
    <property type="component" value="Chromosome 1"/>
</dbReference>
<feature type="transmembrane region" description="Helical" evidence="1">
    <location>
        <begin position="50"/>
        <end position="71"/>
    </location>
</feature>
<dbReference type="OrthoDB" id="1388414at2759"/>
<dbReference type="AlphaFoldDB" id="A0A835S5Z1"/>
<protein>
    <submittedName>
        <fullName evidence="2">Uncharacterized protein</fullName>
    </submittedName>
</protein>
<keyword evidence="1" id="KW-0812">Transmembrane</keyword>
<organism evidence="2 3">
    <name type="scientific">Vanilla planifolia</name>
    <name type="common">Vanilla</name>
    <dbReference type="NCBI Taxonomy" id="51239"/>
    <lineage>
        <taxon>Eukaryota</taxon>
        <taxon>Viridiplantae</taxon>
        <taxon>Streptophyta</taxon>
        <taxon>Embryophyta</taxon>
        <taxon>Tracheophyta</taxon>
        <taxon>Spermatophyta</taxon>
        <taxon>Magnoliopsida</taxon>
        <taxon>Liliopsida</taxon>
        <taxon>Asparagales</taxon>
        <taxon>Orchidaceae</taxon>
        <taxon>Vanilloideae</taxon>
        <taxon>Vanilleae</taxon>
        <taxon>Vanilla</taxon>
    </lineage>
</organism>
<gene>
    <name evidence="2" type="ORF">HPP92_002694</name>
</gene>
<name>A0A835S5Z1_VANPL</name>
<keyword evidence="1" id="KW-0472">Membrane</keyword>
<comment type="caution">
    <text evidence="2">The sequence shown here is derived from an EMBL/GenBank/DDBJ whole genome shotgun (WGS) entry which is preliminary data.</text>
</comment>
<evidence type="ECO:0000256" key="1">
    <source>
        <dbReference type="SAM" id="Phobius"/>
    </source>
</evidence>
<sequence>MASSFLFSRYWQSTSAWSCTNQRTQRQNKARSLLPWLNARKERTKARKKTVLMGFSILTFGFGSVMEMVSVHCRGSDMGRA</sequence>
<accession>A0A835S5Z1</accession>
<keyword evidence="3" id="KW-1185">Reference proteome</keyword>
<evidence type="ECO:0000313" key="2">
    <source>
        <dbReference type="EMBL" id="KAG0498003.1"/>
    </source>
</evidence>
<reference evidence="2 3" key="1">
    <citation type="journal article" date="2020" name="Nat. Food">
        <title>A phased Vanilla planifolia genome enables genetic improvement of flavour and production.</title>
        <authorList>
            <person name="Hasing T."/>
            <person name="Tang H."/>
            <person name="Brym M."/>
            <person name="Khazi F."/>
            <person name="Huang T."/>
            <person name="Chambers A.H."/>
        </authorList>
    </citation>
    <scope>NUCLEOTIDE SEQUENCE [LARGE SCALE GENOMIC DNA]</scope>
    <source>
        <tissue evidence="2">Leaf</tissue>
    </source>
</reference>